<dbReference type="Pfam" id="PF16267">
    <property type="entry name" value="DUF4920"/>
    <property type="match status" value="1"/>
</dbReference>
<protein>
    <submittedName>
        <fullName evidence="2">DUF4920 domain-containing protein</fullName>
    </submittedName>
</protein>
<reference evidence="2" key="1">
    <citation type="submission" date="2022-09" db="EMBL/GenBank/DDBJ databases">
        <title>Tahibacter sp. nov., isolated from a fresh water.</title>
        <authorList>
            <person name="Baek J.H."/>
            <person name="Lee J.K."/>
            <person name="Kim J.M."/>
            <person name="Jeon C.O."/>
        </authorList>
    </citation>
    <scope>NUCLEOTIDE SEQUENCE</scope>
    <source>
        <strain evidence="2">W38</strain>
    </source>
</reference>
<name>A0ABY6BGI3_9GAMM</name>
<evidence type="ECO:0000313" key="2">
    <source>
        <dbReference type="EMBL" id="UXI67480.1"/>
    </source>
</evidence>
<keyword evidence="3" id="KW-1185">Reference proteome</keyword>
<proteinExistence type="predicted"/>
<accession>A0ABY6BGI3</accession>
<keyword evidence="1" id="KW-0732">Signal</keyword>
<feature type="chain" id="PRO_5045150432" evidence="1">
    <location>
        <begin position="20"/>
        <end position="160"/>
    </location>
</feature>
<feature type="signal peptide" evidence="1">
    <location>
        <begin position="1"/>
        <end position="19"/>
    </location>
</feature>
<evidence type="ECO:0000256" key="1">
    <source>
        <dbReference type="SAM" id="SignalP"/>
    </source>
</evidence>
<dbReference type="RefSeq" id="WP_261694450.1">
    <property type="nucleotide sequence ID" value="NZ_CP104694.1"/>
</dbReference>
<sequence>MRLIATVAFFGLVAMAASAHDHGHGQPAKAEAAVVDSAGRTYGQALPADAGSAAPLAQVAARPQDFAGKARAFRGRITEICQKQGCWMVLEDDGQFARVFMKDHGFSVPKDASGAAEVYGILTVKTLSAEEIAHLQSEGRSAVKPTELTIEATGVRLSGS</sequence>
<dbReference type="InterPro" id="IPR032577">
    <property type="entry name" value="DUF4920"/>
</dbReference>
<gene>
    <name evidence="2" type="ORF">N4264_22520</name>
</gene>
<dbReference type="Proteomes" id="UP001064632">
    <property type="component" value="Chromosome"/>
</dbReference>
<evidence type="ECO:0000313" key="3">
    <source>
        <dbReference type="Proteomes" id="UP001064632"/>
    </source>
</evidence>
<dbReference type="EMBL" id="CP104694">
    <property type="protein sequence ID" value="UXI67480.1"/>
    <property type="molecule type" value="Genomic_DNA"/>
</dbReference>
<organism evidence="2 3">
    <name type="scientific">Tahibacter amnicola</name>
    <dbReference type="NCBI Taxonomy" id="2976241"/>
    <lineage>
        <taxon>Bacteria</taxon>
        <taxon>Pseudomonadati</taxon>
        <taxon>Pseudomonadota</taxon>
        <taxon>Gammaproteobacteria</taxon>
        <taxon>Lysobacterales</taxon>
        <taxon>Rhodanobacteraceae</taxon>
        <taxon>Tahibacter</taxon>
    </lineage>
</organism>